<dbReference type="SUPFAM" id="SSF69103">
    <property type="entry name" value="Arp2/3 complex 16 kDa subunit ARPC5"/>
    <property type="match status" value="1"/>
</dbReference>
<dbReference type="GO" id="GO:0005885">
    <property type="term" value="C:Arp2/3 protein complex"/>
    <property type="evidence" value="ECO:0007669"/>
    <property type="project" value="InterPro"/>
</dbReference>
<evidence type="ECO:0000313" key="6">
    <source>
        <dbReference type="EMBL" id="KLJ11932.1"/>
    </source>
</evidence>
<dbReference type="InterPro" id="IPR006789">
    <property type="entry name" value="ARPC5"/>
</dbReference>
<proteinExistence type="inferred from homology"/>
<dbReference type="Gene3D" id="1.25.40.190">
    <property type="entry name" value="Actin-related protein 2/3 complex subunit 5"/>
    <property type="match status" value="1"/>
</dbReference>
<comment type="subcellular location">
    <subcellularLocation>
        <location evidence="1">Cytoplasm</location>
        <location evidence="1">Cytoskeleton</location>
    </subcellularLocation>
</comment>
<dbReference type="PIRSF" id="PIRSF039096">
    <property type="entry name" value="p16-ARC"/>
    <property type="match status" value="1"/>
</dbReference>
<reference evidence="7" key="1">
    <citation type="journal article" date="2015" name="PLoS Genet.">
        <title>The dynamic genome and transcriptome of the human fungal pathogen Blastomyces and close relative Emmonsia.</title>
        <authorList>
            <person name="Munoz J.F."/>
            <person name="Gauthier G.M."/>
            <person name="Desjardins C.A."/>
            <person name="Gallo J.E."/>
            <person name="Holder J."/>
            <person name="Sullivan T.D."/>
            <person name="Marty A.J."/>
            <person name="Carmen J.C."/>
            <person name="Chen Z."/>
            <person name="Ding L."/>
            <person name="Gujja S."/>
            <person name="Magrini V."/>
            <person name="Misas E."/>
            <person name="Mitreva M."/>
            <person name="Priest M."/>
            <person name="Saif S."/>
            <person name="Whiston E.A."/>
            <person name="Young S."/>
            <person name="Zeng Q."/>
            <person name="Goldman W.E."/>
            <person name="Mardis E.R."/>
            <person name="Taylor J.W."/>
            <person name="McEwen J.G."/>
            <person name="Clay O.K."/>
            <person name="Klein B.S."/>
            <person name="Cuomo C.A."/>
        </authorList>
    </citation>
    <scope>NUCLEOTIDE SEQUENCE [LARGE SCALE GENOMIC DNA]</scope>
    <source>
        <strain evidence="7">UAMH 139</strain>
    </source>
</reference>
<evidence type="ECO:0000256" key="3">
    <source>
        <dbReference type="ARBA" id="ARBA00022490"/>
    </source>
</evidence>
<name>A0A0H1BLN3_9EURO</name>
<comment type="similarity">
    <text evidence="2 5">Belongs to the ARPC5 family.</text>
</comment>
<keyword evidence="4 5" id="KW-0206">Cytoskeleton</keyword>
<dbReference type="EMBL" id="LDEV01001261">
    <property type="protein sequence ID" value="KLJ11932.1"/>
    <property type="molecule type" value="Genomic_DNA"/>
</dbReference>
<evidence type="ECO:0000256" key="1">
    <source>
        <dbReference type="ARBA" id="ARBA00004245"/>
    </source>
</evidence>
<evidence type="ECO:0000313" key="7">
    <source>
        <dbReference type="Proteomes" id="UP000053573"/>
    </source>
</evidence>
<protein>
    <recommendedName>
        <fullName evidence="5">Actin-related protein 2/3 complex subunit 5</fullName>
    </recommendedName>
</protein>
<dbReference type="OrthoDB" id="429520at2759"/>
<organism evidence="6 7">
    <name type="scientific">Blastomyces silverae</name>
    <dbReference type="NCBI Taxonomy" id="2060906"/>
    <lineage>
        <taxon>Eukaryota</taxon>
        <taxon>Fungi</taxon>
        <taxon>Dikarya</taxon>
        <taxon>Ascomycota</taxon>
        <taxon>Pezizomycotina</taxon>
        <taxon>Eurotiomycetes</taxon>
        <taxon>Eurotiomycetidae</taxon>
        <taxon>Onygenales</taxon>
        <taxon>Ajellomycetaceae</taxon>
        <taxon>Blastomyces</taxon>
    </lineage>
</organism>
<dbReference type="GO" id="GO:0034314">
    <property type="term" value="P:Arp2/3 complex-mediated actin nucleation"/>
    <property type="evidence" value="ECO:0007669"/>
    <property type="project" value="InterPro"/>
</dbReference>
<dbReference type="GO" id="GO:0030833">
    <property type="term" value="P:regulation of actin filament polymerization"/>
    <property type="evidence" value="ECO:0007669"/>
    <property type="project" value="InterPro"/>
</dbReference>
<sequence length="193" mass="20247">MSLINYRTVDVDSIDPDSSVNFPLETLLPGNVPAPTTSSTAASIGSQVRQLLRSGDSEGALRHVLDTAPLGGDDRAKEVHLATVVEVLGGIRQGEMTRVLEGVCAGDGGAERGDCLMKYLYKGMAAHPSGSLSPSKKSSLSPQSTGFSQIQGRNIGEGGGGQQMSVLLSWHEKLVDIVGVGSIVRVMTDRRTV</sequence>
<dbReference type="PANTHER" id="PTHR12644">
    <property type="entry name" value="ARP2/3 COMPLEX 16 KD SUBUNIT P16-ARC"/>
    <property type="match status" value="1"/>
</dbReference>
<gene>
    <name evidence="6" type="ORF">EMPG_12916</name>
</gene>
<dbReference type="Pfam" id="PF04699">
    <property type="entry name" value="P16-Arc"/>
    <property type="match status" value="1"/>
</dbReference>
<comment type="function">
    <text evidence="5">Functions as component of the Arp2/3 complex which is involved in regulation of actin polymerization and together with an activating nucleation-promoting factor (NPF) mediates the formation of branched actin networks. Arp2/3 complex plays a critical role in the control of cell morphogenesis via the modulation of cell polarity development.</text>
</comment>
<keyword evidence="3" id="KW-0963">Cytoplasm</keyword>
<dbReference type="InterPro" id="IPR036743">
    <property type="entry name" value="ARPC5_sf"/>
</dbReference>
<evidence type="ECO:0000256" key="2">
    <source>
        <dbReference type="ARBA" id="ARBA00006084"/>
    </source>
</evidence>
<evidence type="ECO:0000256" key="4">
    <source>
        <dbReference type="ARBA" id="ARBA00023212"/>
    </source>
</evidence>
<dbReference type="AlphaFoldDB" id="A0A0H1BLN3"/>
<dbReference type="Proteomes" id="UP000053573">
    <property type="component" value="Unassembled WGS sequence"/>
</dbReference>
<accession>A0A0H1BLN3</accession>
<keyword evidence="7" id="KW-1185">Reference proteome</keyword>
<comment type="caution">
    <text evidence="6">The sequence shown here is derived from an EMBL/GenBank/DDBJ whole genome shotgun (WGS) entry which is preliminary data.</text>
</comment>
<evidence type="ECO:0000256" key="5">
    <source>
        <dbReference type="RuleBase" id="RU004301"/>
    </source>
</evidence>
<dbReference type="STRING" id="2060906.A0A0H1BLN3"/>